<dbReference type="SUPFAM" id="SSF55785">
    <property type="entry name" value="PYP-like sensor domain (PAS domain)"/>
    <property type="match status" value="1"/>
</dbReference>
<dbReference type="RefSeq" id="WP_153269717.1">
    <property type="nucleotide sequence ID" value="NZ_CP043498.1"/>
</dbReference>
<dbReference type="Pfam" id="PF00512">
    <property type="entry name" value="HisKA"/>
    <property type="match status" value="1"/>
</dbReference>
<dbReference type="InterPro" id="IPR004358">
    <property type="entry name" value="Sig_transdc_His_kin-like_C"/>
</dbReference>
<evidence type="ECO:0000313" key="11">
    <source>
        <dbReference type="EMBL" id="QFY59347.1"/>
    </source>
</evidence>
<evidence type="ECO:0000256" key="5">
    <source>
        <dbReference type="ARBA" id="ARBA00022741"/>
    </source>
</evidence>
<dbReference type="Proteomes" id="UP000326881">
    <property type="component" value="Chromosome"/>
</dbReference>
<dbReference type="CDD" id="cd00130">
    <property type="entry name" value="PAS"/>
    <property type="match status" value="1"/>
</dbReference>
<keyword evidence="6" id="KW-0418">Kinase</keyword>
<dbReference type="PANTHER" id="PTHR43065:SF10">
    <property type="entry name" value="PEROXIDE STRESS-ACTIVATED HISTIDINE KINASE MAK3"/>
    <property type="match status" value="1"/>
</dbReference>
<gene>
    <name evidence="11" type="ORF">FZ934_02170</name>
</gene>
<dbReference type="Pfam" id="PF13426">
    <property type="entry name" value="PAS_9"/>
    <property type="match status" value="1"/>
</dbReference>
<evidence type="ECO:0000259" key="10">
    <source>
        <dbReference type="PROSITE" id="PS50112"/>
    </source>
</evidence>
<dbReference type="InterPro" id="IPR000014">
    <property type="entry name" value="PAS"/>
</dbReference>
<evidence type="ECO:0000256" key="1">
    <source>
        <dbReference type="ARBA" id="ARBA00000085"/>
    </source>
</evidence>
<feature type="domain" description="Histidine kinase" evidence="9">
    <location>
        <begin position="178"/>
        <end position="393"/>
    </location>
</feature>
<name>A0A5Q0C5M2_9HYPH</name>
<keyword evidence="12" id="KW-1185">Reference proteome</keyword>
<dbReference type="PROSITE" id="PS50112">
    <property type="entry name" value="PAS"/>
    <property type="match status" value="1"/>
</dbReference>
<keyword evidence="4" id="KW-0808">Transferase</keyword>
<keyword evidence="5" id="KW-0547">Nucleotide-binding</keyword>
<evidence type="ECO:0000256" key="6">
    <source>
        <dbReference type="ARBA" id="ARBA00022777"/>
    </source>
</evidence>
<organism evidence="11 12">
    <name type="scientific">Rhizobium grahamii</name>
    <dbReference type="NCBI Taxonomy" id="1120045"/>
    <lineage>
        <taxon>Bacteria</taxon>
        <taxon>Pseudomonadati</taxon>
        <taxon>Pseudomonadota</taxon>
        <taxon>Alphaproteobacteria</taxon>
        <taxon>Hyphomicrobiales</taxon>
        <taxon>Rhizobiaceae</taxon>
        <taxon>Rhizobium/Agrobacterium group</taxon>
        <taxon>Rhizobium</taxon>
    </lineage>
</organism>
<feature type="domain" description="PAS" evidence="10">
    <location>
        <begin position="40"/>
        <end position="90"/>
    </location>
</feature>
<evidence type="ECO:0000256" key="3">
    <source>
        <dbReference type="ARBA" id="ARBA00022553"/>
    </source>
</evidence>
<protein>
    <recommendedName>
        <fullName evidence="2">histidine kinase</fullName>
        <ecNumber evidence="2">2.7.13.3</ecNumber>
    </recommendedName>
</protein>
<keyword evidence="8" id="KW-0902">Two-component regulatory system</keyword>
<dbReference type="SMART" id="SM00387">
    <property type="entry name" value="HATPase_c"/>
    <property type="match status" value="1"/>
</dbReference>
<dbReference type="SUPFAM" id="SSF55874">
    <property type="entry name" value="ATPase domain of HSP90 chaperone/DNA topoisomerase II/histidine kinase"/>
    <property type="match status" value="1"/>
</dbReference>
<sequence length="399" mass="43629">MPIEIEAPDIAERPHAAVVAGRALSQAEPGHVSNRAARKRTGWIRQLHDCMPDAVLLLSDNHRISACNKTAISLFGYEEDELIGRTVDFLWHATSGIRLKGRWSDHGAVRAGEITAKGGDRFPATLTVIRQRRGRQVFTAAVFEDLRAERETLQQVRMLQNELARIARMNALGEMASTLAHELSQPLSSIAAYSQGCSKLVTADHGPEGETVREVLTEITEHALRGGNIVQHMLEFSRSNAGSRASAALHDLIRQAARFAFAGTRTRGIQPDLDLAAEQDIALVDRVQIMQVLTNLIRNALDATDRTEQPDIAIRTRTEGGRRIVIDVSDNGCGIPGDIEETLFRPFVTSKPHGLGLGLALSRRIVEAHGGRMSARGRPEGGAIFSFSLPLMETMSHGE</sequence>
<dbReference type="PANTHER" id="PTHR43065">
    <property type="entry name" value="SENSOR HISTIDINE KINASE"/>
    <property type="match status" value="1"/>
</dbReference>
<evidence type="ECO:0000313" key="12">
    <source>
        <dbReference type="Proteomes" id="UP000326881"/>
    </source>
</evidence>
<dbReference type="SMART" id="SM00091">
    <property type="entry name" value="PAS"/>
    <property type="match status" value="1"/>
</dbReference>
<evidence type="ECO:0000256" key="4">
    <source>
        <dbReference type="ARBA" id="ARBA00022679"/>
    </source>
</evidence>
<dbReference type="SMART" id="SM00388">
    <property type="entry name" value="HisKA"/>
    <property type="match status" value="1"/>
</dbReference>
<dbReference type="SUPFAM" id="SSF47384">
    <property type="entry name" value="Homodimeric domain of signal transducing histidine kinase"/>
    <property type="match status" value="1"/>
</dbReference>
<dbReference type="GO" id="GO:0000155">
    <property type="term" value="F:phosphorelay sensor kinase activity"/>
    <property type="evidence" value="ECO:0007669"/>
    <property type="project" value="InterPro"/>
</dbReference>
<evidence type="ECO:0000256" key="7">
    <source>
        <dbReference type="ARBA" id="ARBA00022840"/>
    </source>
</evidence>
<dbReference type="Gene3D" id="3.30.450.20">
    <property type="entry name" value="PAS domain"/>
    <property type="match status" value="1"/>
</dbReference>
<keyword evidence="3" id="KW-0597">Phosphoprotein</keyword>
<comment type="catalytic activity">
    <reaction evidence="1">
        <text>ATP + protein L-histidine = ADP + protein N-phospho-L-histidine.</text>
        <dbReference type="EC" id="2.7.13.3"/>
    </reaction>
</comment>
<dbReference type="InterPro" id="IPR036097">
    <property type="entry name" value="HisK_dim/P_sf"/>
</dbReference>
<dbReference type="EC" id="2.7.13.3" evidence="2"/>
<evidence type="ECO:0000256" key="2">
    <source>
        <dbReference type="ARBA" id="ARBA00012438"/>
    </source>
</evidence>
<dbReference type="OrthoDB" id="226486at2"/>
<dbReference type="InterPro" id="IPR003661">
    <property type="entry name" value="HisK_dim/P_dom"/>
</dbReference>
<dbReference type="PROSITE" id="PS50109">
    <property type="entry name" value="HIS_KIN"/>
    <property type="match status" value="1"/>
</dbReference>
<accession>A0A5Q0C5M2</accession>
<reference evidence="11 12" key="1">
    <citation type="submission" date="2019-08" db="EMBL/GenBank/DDBJ databases">
        <title>Prosopis cineraria nodule microbiome.</title>
        <authorList>
            <person name="Ali R."/>
            <person name="Chaluvadi S.R."/>
            <person name="Wang X."/>
        </authorList>
    </citation>
    <scope>NUCLEOTIDE SEQUENCE [LARGE SCALE GENOMIC DNA]</scope>
    <source>
        <strain evidence="11 12">BG7</strain>
    </source>
</reference>
<dbReference type="PRINTS" id="PR00344">
    <property type="entry name" value="BCTRLSENSOR"/>
</dbReference>
<dbReference type="CDD" id="cd00082">
    <property type="entry name" value="HisKA"/>
    <property type="match status" value="1"/>
</dbReference>
<dbReference type="GO" id="GO:0005524">
    <property type="term" value="F:ATP binding"/>
    <property type="evidence" value="ECO:0007669"/>
    <property type="project" value="UniProtKB-KW"/>
</dbReference>
<dbReference type="InterPro" id="IPR005467">
    <property type="entry name" value="His_kinase_dom"/>
</dbReference>
<proteinExistence type="predicted"/>
<dbReference type="InterPro" id="IPR035965">
    <property type="entry name" value="PAS-like_dom_sf"/>
</dbReference>
<dbReference type="EMBL" id="CP043498">
    <property type="protein sequence ID" value="QFY59347.1"/>
    <property type="molecule type" value="Genomic_DNA"/>
</dbReference>
<dbReference type="InterPro" id="IPR003594">
    <property type="entry name" value="HATPase_dom"/>
</dbReference>
<dbReference type="Gene3D" id="3.30.565.10">
    <property type="entry name" value="Histidine kinase-like ATPase, C-terminal domain"/>
    <property type="match status" value="1"/>
</dbReference>
<dbReference type="Gene3D" id="1.10.287.130">
    <property type="match status" value="1"/>
</dbReference>
<keyword evidence="7" id="KW-0067">ATP-binding</keyword>
<dbReference type="Pfam" id="PF02518">
    <property type="entry name" value="HATPase_c"/>
    <property type="match status" value="1"/>
</dbReference>
<evidence type="ECO:0000256" key="8">
    <source>
        <dbReference type="ARBA" id="ARBA00023012"/>
    </source>
</evidence>
<dbReference type="NCBIfam" id="TIGR00229">
    <property type="entry name" value="sensory_box"/>
    <property type="match status" value="1"/>
</dbReference>
<evidence type="ECO:0000259" key="9">
    <source>
        <dbReference type="PROSITE" id="PS50109"/>
    </source>
</evidence>
<dbReference type="AlphaFoldDB" id="A0A5Q0C5M2"/>
<dbReference type="InterPro" id="IPR036890">
    <property type="entry name" value="HATPase_C_sf"/>
</dbReference>
<dbReference type="KEGG" id="rgr:FZ934_02170"/>